<keyword evidence="2" id="KW-1185">Reference proteome</keyword>
<evidence type="ECO:0000313" key="2">
    <source>
        <dbReference type="Proteomes" id="UP001501444"/>
    </source>
</evidence>
<sequence length="93" mass="9916">MPANLKTLATVQPRSGAYGTQVAAEPGKLYVLFYCLGGKLVVDIEGIAALPFTCSDTEVVPYGNEIEITQTGPIKVTITPDDGRIVWTMSIAE</sequence>
<gene>
    <name evidence="1" type="ORF">GCM10010170_060440</name>
</gene>
<protein>
    <submittedName>
        <fullName evidence="1">Uncharacterized protein</fullName>
    </submittedName>
</protein>
<proteinExistence type="predicted"/>
<dbReference type="Proteomes" id="UP001501444">
    <property type="component" value="Unassembled WGS sequence"/>
</dbReference>
<dbReference type="EMBL" id="BAAARV010000058">
    <property type="protein sequence ID" value="GAA2363493.1"/>
    <property type="molecule type" value="Genomic_DNA"/>
</dbReference>
<accession>A0ABP5TWG3</accession>
<organism evidence="1 2">
    <name type="scientific">Dactylosporangium salmoneum</name>
    <dbReference type="NCBI Taxonomy" id="53361"/>
    <lineage>
        <taxon>Bacteria</taxon>
        <taxon>Bacillati</taxon>
        <taxon>Actinomycetota</taxon>
        <taxon>Actinomycetes</taxon>
        <taxon>Micromonosporales</taxon>
        <taxon>Micromonosporaceae</taxon>
        <taxon>Dactylosporangium</taxon>
    </lineage>
</organism>
<evidence type="ECO:0000313" key="1">
    <source>
        <dbReference type="EMBL" id="GAA2363493.1"/>
    </source>
</evidence>
<reference evidence="2" key="1">
    <citation type="journal article" date="2019" name="Int. J. Syst. Evol. Microbiol.">
        <title>The Global Catalogue of Microorganisms (GCM) 10K type strain sequencing project: providing services to taxonomists for standard genome sequencing and annotation.</title>
        <authorList>
            <consortium name="The Broad Institute Genomics Platform"/>
            <consortium name="The Broad Institute Genome Sequencing Center for Infectious Disease"/>
            <person name="Wu L."/>
            <person name="Ma J."/>
        </authorList>
    </citation>
    <scope>NUCLEOTIDE SEQUENCE [LARGE SCALE GENOMIC DNA]</scope>
    <source>
        <strain evidence="2">JCM 3272</strain>
    </source>
</reference>
<name>A0ABP5TWG3_9ACTN</name>
<comment type="caution">
    <text evidence="1">The sequence shown here is derived from an EMBL/GenBank/DDBJ whole genome shotgun (WGS) entry which is preliminary data.</text>
</comment>